<accession>A0A081PIF4</accession>
<organism evidence="3 4">
    <name type="scientific">Pedobacter antarcticus 4BY</name>
    <dbReference type="NCBI Taxonomy" id="1358423"/>
    <lineage>
        <taxon>Bacteria</taxon>
        <taxon>Pseudomonadati</taxon>
        <taxon>Bacteroidota</taxon>
        <taxon>Sphingobacteriia</taxon>
        <taxon>Sphingobacteriales</taxon>
        <taxon>Sphingobacteriaceae</taxon>
        <taxon>Pedobacter</taxon>
    </lineage>
</organism>
<evidence type="ECO:0000313" key="3">
    <source>
        <dbReference type="EMBL" id="KEQ30477.1"/>
    </source>
</evidence>
<dbReference type="Pfam" id="PF06580">
    <property type="entry name" value="His_kinase"/>
    <property type="match status" value="1"/>
</dbReference>
<dbReference type="PANTHER" id="PTHR34220">
    <property type="entry name" value="SENSOR HISTIDINE KINASE YPDA"/>
    <property type="match status" value="1"/>
</dbReference>
<reference evidence="3 4" key="1">
    <citation type="journal article" date="1992" name="Int. J. Syst. Bacteriol.">
        <title>Sphingobacterium antarcticus sp. nov. a Psychrotrophic Bacterium from the Soils of Schirmacher Oasis, Antarctica.</title>
        <authorList>
            <person name="Shivaji S."/>
            <person name="Ray M.K."/>
            <person name="Rao N.S."/>
            <person name="Saiserr L."/>
            <person name="Jagannadham M.V."/>
            <person name="Kumar G.S."/>
            <person name="Reddy G."/>
            <person name="Bhargava P.M."/>
        </authorList>
    </citation>
    <scope>NUCLEOTIDE SEQUENCE [LARGE SCALE GENOMIC DNA]</scope>
    <source>
        <strain evidence="3 4">4BY</strain>
    </source>
</reference>
<dbReference type="InterPro" id="IPR036890">
    <property type="entry name" value="HATPase_C_sf"/>
</dbReference>
<sequence length="368" mass="41902">MHIIPDTKKYFAMTNKLPLKNLLKLSIYFSIGMSFFLLLSATMEDESFLGALNRVINVFILLNLMSLGNIGLLLFTEKRKHGNELFYDCFFYTSSLLMSILVILGLYFINTELVDRGYTTAPTTPLRVKGDVVYFYLSLQGMLTNGMLLLLQNFIIVQDANNKAQLENSLLNTARSEAAYQLLLQQIHPHFLFNALNILKSLIKKSPERAEDYLMRLSNFLRVSVSNNKDGIATLKEELKLSMDYLEMQKVRFGSALNFTFNVIDAENSACVLPVFSLQPLLENAIKHNELTVATPLDIEIIQQGNWIVVTNNIQLRSTIDYHTGSGLANLAERYRLISGDDIEIRDNSLFFSVSLKILNDEDCNHRR</sequence>
<dbReference type="GO" id="GO:0000155">
    <property type="term" value="F:phosphorelay sensor kinase activity"/>
    <property type="evidence" value="ECO:0007669"/>
    <property type="project" value="InterPro"/>
</dbReference>
<dbReference type="eggNOG" id="COG2972">
    <property type="taxonomic scope" value="Bacteria"/>
</dbReference>
<dbReference type="Proteomes" id="UP000028007">
    <property type="component" value="Unassembled WGS sequence"/>
</dbReference>
<dbReference type="InterPro" id="IPR010559">
    <property type="entry name" value="Sig_transdc_His_kin_internal"/>
</dbReference>
<protein>
    <recommendedName>
        <fullName evidence="2">Signal transduction histidine kinase internal region domain-containing protein</fullName>
    </recommendedName>
</protein>
<feature type="transmembrane region" description="Helical" evidence="1">
    <location>
        <begin position="55"/>
        <end position="75"/>
    </location>
</feature>
<name>A0A081PIF4_9SPHI</name>
<feature type="transmembrane region" description="Helical" evidence="1">
    <location>
        <begin position="21"/>
        <end position="43"/>
    </location>
</feature>
<dbReference type="EMBL" id="JNFF01000035">
    <property type="protein sequence ID" value="KEQ30477.1"/>
    <property type="molecule type" value="Genomic_DNA"/>
</dbReference>
<dbReference type="GO" id="GO:0016020">
    <property type="term" value="C:membrane"/>
    <property type="evidence" value="ECO:0007669"/>
    <property type="project" value="InterPro"/>
</dbReference>
<gene>
    <name evidence="3" type="ORF">N180_09250</name>
</gene>
<feature type="transmembrane region" description="Helical" evidence="1">
    <location>
        <begin position="133"/>
        <end position="156"/>
    </location>
</feature>
<dbReference type="Gene3D" id="3.30.565.10">
    <property type="entry name" value="Histidine kinase-like ATPase, C-terminal domain"/>
    <property type="match status" value="1"/>
</dbReference>
<evidence type="ECO:0000259" key="2">
    <source>
        <dbReference type="Pfam" id="PF06580"/>
    </source>
</evidence>
<evidence type="ECO:0000256" key="1">
    <source>
        <dbReference type="SAM" id="Phobius"/>
    </source>
</evidence>
<comment type="caution">
    <text evidence="3">The sequence shown here is derived from an EMBL/GenBank/DDBJ whole genome shotgun (WGS) entry which is preliminary data.</text>
</comment>
<keyword evidence="1" id="KW-0812">Transmembrane</keyword>
<dbReference type="AlphaFoldDB" id="A0A081PIF4"/>
<keyword evidence="1" id="KW-1133">Transmembrane helix</keyword>
<dbReference type="PANTHER" id="PTHR34220:SF7">
    <property type="entry name" value="SENSOR HISTIDINE KINASE YPDA"/>
    <property type="match status" value="1"/>
</dbReference>
<proteinExistence type="predicted"/>
<keyword evidence="4" id="KW-1185">Reference proteome</keyword>
<feature type="domain" description="Signal transduction histidine kinase internal region" evidence="2">
    <location>
        <begin position="179"/>
        <end position="256"/>
    </location>
</feature>
<dbReference type="InterPro" id="IPR050640">
    <property type="entry name" value="Bact_2-comp_sensor_kinase"/>
</dbReference>
<feature type="transmembrane region" description="Helical" evidence="1">
    <location>
        <begin position="87"/>
        <end position="109"/>
    </location>
</feature>
<evidence type="ECO:0000313" key="4">
    <source>
        <dbReference type="Proteomes" id="UP000028007"/>
    </source>
</evidence>
<keyword evidence="1" id="KW-0472">Membrane</keyword>